<feature type="region of interest" description="Disordered" evidence="1">
    <location>
        <begin position="1"/>
        <end position="31"/>
    </location>
</feature>
<sequence length="115" mass="12528">MSGGGFRCSWRGDVPAREERGDAETRDTPREVFSLRDKPPVARRPEALPRRRPFSSPGTFGMLAREIAVGSERIPSFIQRGRWNGMARVLGLFVCPDLGYYASAGAGGAGRGAEM</sequence>
<feature type="compositionally biased region" description="Basic and acidic residues" evidence="1">
    <location>
        <begin position="14"/>
        <end position="31"/>
    </location>
</feature>
<accession>A0AAD7R6M6</accession>
<protein>
    <submittedName>
        <fullName evidence="2">Uncharacterized protein</fullName>
    </submittedName>
</protein>
<dbReference type="AlphaFoldDB" id="A0AAD7R6M6"/>
<evidence type="ECO:0000256" key="1">
    <source>
        <dbReference type="SAM" id="MobiDB-lite"/>
    </source>
</evidence>
<gene>
    <name evidence="2" type="ORF">AAFF_G00323980</name>
</gene>
<evidence type="ECO:0000313" key="3">
    <source>
        <dbReference type="Proteomes" id="UP001221898"/>
    </source>
</evidence>
<evidence type="ECO:0000313" key="2">
    <source>
        <dbReference type="EMBL" id="KAJ8367218.1"/>
    </source>
</evidence>
<keyword evidence="3" id="KW-1185">Reference proteome</keyword>
<proteinExistence type="predicted"/>
<dbReference type="EMBL" id="JAINUG010000494">
    <property type="protein sequence ID" value="KAJ8367218.1"/>
    <property type="molecule type" value="Genomic_DNA"/>
</dbReference>
<organism evidence="2 3">
    <name type="scientific">Aldrovandia affinis</name>
    <dbReference type="NCBI Taxonomy" id="143900"/>
    <lineage>
        <taxon>Eukaryota</taxon>
        <taxon>Metazoa</taxon>
        <taxon>Chordata</taxon>
        <taxon>Craniata</taxon>
        <taxon>Vertebrata</taxon>
        <taxon>Euteleostomi</taxon>
        <taxon>Actinopterygii</taxon>
        <taxon>Neopterygii</taxon>
        <taxon>Teleostei</taxon>
        <taxon>Notacanthiformes</taxon>
        <taxon>Halosauridae</taxon>
        <taxon>Aldrovandia</taxon>
    </lineage>
</organism>
<name>A0AAD7R6M6_9TELE</name>
<comment type="caution">
    <text evidence="2">The sequence shown here is derived from an EMBL/GenBank/DDBJ whole genome shotgun (WGS) entry which is preliminary data.</text>
</comment>
<dbReference type="Proteomes" id="UP001221898">
    <property type="component" value="Unassembled WGS sequence"/>
</dbReference>
<reference evidence="2" key="1">
    <citation type="journal article" date="2023" name="Science">
        <title>Genome structures resolve the early diversification of teleost fishes.</title>
        <authorList>
            <person name="Parey E."/>
            <person name="Louis A."/>
            <person name="Montfort J."/>
            <person name="Bouchez O."/>
            <person name="Roques C."/>
            <person name="Iampietro C."/>
            <person name="Lluch J."/>
            <person name="Castinel A."/>
            <person name="Donnadieu C."/>
            <person name="Desvignes T."/>
            <person name="Floi Bucao C."/>
            <person name="Jouanno E."/>
            <person name="Wen M."/>
            <person name="Mejri S."/>
            <person name="Dirks R."/>
            <person name="Jansen H."/>
            <person name="Henkel C."/>
            <person name="Chen W.J."/>
            <person name="Zahm M."/>
            <person name="Cabau C."/>
            <person name="Klopp C."/>
            <person name="Thompson A.W."/>
            <person name="Robinson-Rechavi M."/>
            <person name="Braasch I."/>
            <person name="Lecointre G."/>
            <person name="Bobe J."/>
            <person name="Postlethwait J.H."/>
            <person name="Berthelot C."/>
            <person name="Roest Crollius H."/>
            <person name="Guiguen Y."/>
        </authorList>
    </citation>
    <scope>NUCLEOTIDE SEQUENCE</scope>
    <source>
        <strain evidence="2">NC1722</strain>
    </source>
</reference>